<dbReference type="InterPro" id="IPR005119">
    <property type="entry name" value="LysR_subst-bd"/>
</dbReference>
<evidence type="ECO:0000256" key="1">
    <source>
        <dbReference type="ARBA" id="ARBA00009437"/>
    </source>
</evidence>
<sequence length="294" mass="31671">MLPPLNAMRAFEAAARTGSFVQAGVELGVTSAAVSQQVRALEQHLGKHLFLRQGNRITLTDAGRAIYPRIEQALTDLASVADELAEGRNRARLVVSVLPSVAELWLAPAMAGFSSDGKVEIRVEDDPVAFARDGVDLRITYGADYYADHVTEVLFRDRIMAVAAPGFVLPKGGVEALPDSAFIHTDWGPAFATQPAWNAWFADRLSDRRPDPGAGLKVGMIAVAAALARAGLGVALVPERIAGDDIRSGRLRVVEPHSLPMSRDYVMVWPSAIARRPLLRAVTAHLREAAVRVS</sequence>
<name>A0ABT2ZM10_9RHOB</name>
<evidence type="ECO:0000259" key="5">
    <source>
        <dbReference type="PROSITE" id="PS50931"/>
    </source>
</evidence>
<keyword evidence="2" id="KW-0805">Transcription regulation</keyword>
<dbReference type="PROSITE" id="PS50931">
    <property type="entry name" value="HTH_LYSR"/>
    <property type="match status" value="1"/>
</dbReference>
<proteinExistence type="inferred from homology"/>
<dbReference type="PANTHER" id="PTHR30537">
    <property type="entry name" value="HTH-TYPE TRANSCRIPTIONAL REGULATOR"/>
    <property type="match status" value="1"/>
</dbReference>
<dbReference type="Proteomes" id="UP001652564">
    <property type="component" value="Unassembled WGS sequence"/>
</dbReference>
<dbReference type="InterPro" id="IPR036388">
    <property type="entry name" value="WH-like_DNA-bd_sf"/>
</dbReference>
<dbReference type="Pfam" id="PF00126">
    <property type="entry name" value="HTH_1"/>
    <property type="match status" value="1"/>
</dbReference>
<dbReference type="Pfam" id="PF03466">
    <property type="entry name" value="LysR_substrate"/>
    <property type="match status" value="1"/>
</dbReference>
<dbReference type="PRINTS" id="PR00039">
    <property type="entry name" value="HTHLYSR"/>
</dbReference>
<accession>A0ABT2ZM10</accession>
<dbReference type="InterPro" id="IPR058163">
    <property type="entry name" value="LysR-type_TF_proteobact-type"/>
</dbReference>
<dbReference type="InterPro" id="IPR000847">
    <property type="entry name" value="LysR_HTH_N"/>
</dbReference>
<dbReference type="SUPFAM" id="SSF53850">
    <property type="entry name" value="Periplasmic binding protein-like II"/>
    <property type="match status" value="1"/>
</dbReference>
<dbReference type="PANTHER" id="PTHR30537:SF79">
    <property type="entry name" value="TRANSCRIPTIONAL REGULATOR-RELATED"/>
    <property type="match status" value="1"/>
</dbReference>
<evidence type="ECO:0000256" key="3">
    <source>
        <dbReference type="ARBA" id="ARBA00023125"/>
    </source>
</evidence>
<dbReference type="InterPro" id="IPR036390">
    <property type="entry name" value="WH_DNA-bd_sf"/>
</dbReference>
<dbReference type="EMBL" id="JAOWKZ010000002">
    <property type="protein sequence ID" value="MCV2872157.1"/>
    <property type="molecule type" value="Genomic_DNA"/>
</dbReference>
<keyword evidence="4" id="KW-0804">Transcription</keyword>
<reference evidence="6 7" key="1">
    <citation type="submission" date="2022-10" db="EMBL/GenBank/DDBJ databases">
        <title>Defluviimonas sp. nov., isolated from ocean surface sediments.</title>
        <authorList>
            <person name="He W."/>
            <person name="Wang L."/>
            <person name="Zhang D.-F."/>
        </authorList>
    </citation>
    <scope>NUCLEOTIDE SEQUENCE [LARGE SCALE GENOMIC DNA]</scope>
    <source>
        <strain evidence="6 7">WL0050</strain>
    </source>
</reference>
<evidence type="ECO:0000256" key="2">
    <source>
        <dbReference type="ARBA" id="ARBA00023015"/>
    </source>
</evidence>
<feature type="domain" description="HTH lysR-type" evidence="5">
    <location>
        <begin position="3"/>
        <end position="60"/>
    </location>
</feature>
<evidence type="ECO:0000313" key="7">
    <source>
        <dbReference type="Proteomes" id="UP001652564"/>
    </source>
</evidence>
<comment type="caution">
    <text evidence="6">The sequence shown here is derived from an EMBL/GenBank/DDBJ whole genome shotgun (WGS) entry which is preliminary data.</text>
</comment>
<keyword evidence="3" id="KW-0238">DNA-binding</keyword>
<protein>
    <submittedName>
        <fullName evidence="6">LysR substrate-binding domain-containing protein</fullName>
    </submittedName>
</protein>
<gene>
    <name evidence="6" type="ORF">OEZ71_07590</name>
</gene>
<keyword evidence="7" id="KW-1185">Reference proteome</keyword>
<dbReference type="Gene3D" id="1.10.10.10">
    <property type="entry name" value="Winged helix-like DNA-binding domain superfamily/Winged helix DNA-binding domain"/>
    <property type="match status" value="1"/>
</dbReference>
<dbReference type="SUPFAM" id="SSF46785">
    <property type="entry name" value="Winged helix' DNA-binding domain"/>
    <property type="match status" value="1"/>
</dbReference>
<dbReference type="Gene3D" id="3.40.190.10">
    <property type="entry name" value="Periplasmic binding protein-like II"/>
    <property type="match status" value="2"/>
</dbReference>
<evidence type="ECO:0000313" key="6">
    <source>
        <dbReference type="EMBL" id="MCV2872157.1"/>
    </source>
</evidence>
<dbReference type="RefSeq" id="WP_263739344.1">
    <property type="nucleotide sequence ID" value="NZ_JAOWKZ010000002.1"/>
</dbReference>
<organism evidence="6 7">
    <name type="scientific">Albidovulum litorale</name>
    <dbReference type="NCBI Taxonomy" id="2984134"/>
    <lineage>
        <taxon>Bacteria</taxon>
        <taxon>Pseudomonadati</taxon>
        <taxon>Pseudomonadota</taxon>
        <taxon>Alphaproteobacteria</taxon>
        <taxon>Rhodobacterales</taxon>
        <taxon>Paracoccaceae</taxon>
        <taxon>Albidovulum</taxon>
    </lineage>
</organism>
<comment type="similarity">
    <text evidence="1">Belongs to the LysR transcriptional regulatory family.</text>
</comment>
<evidence type="ECO:0000256" key="4">
    <source>
        <dbReference type="ARBA" id="ARBA00023163"/>
    </source>
</evidence>